<organism evidence="15 16">
    <name type="scientific">Mytilus edulis</name>
    <name type="common">Blue mussel</name>
    <dbReference type="NCBI Taxonomy" id="6550"/>
    <lineage>
        <taxon>Eukaryota</taxon>
        <taxon>Metazoa</taxon>
        <taxon>Spiralia</taxon>
        <taxon>Lophotrochozoa</taxon>
        <taxon>Mollusca</taxon>
        <taxon>Bivalvia</taxon>
        <taxon>Autobranchia</taxon>
        <taxon>Pteriomorphia</taxon>
        <taxon>Mytilida</taxon>
        <taxon>Mytiloidea</taxon>
        <taxon>Mytilidae</taxon>
        <taxon>Mytilinae</taxon>
        <taxon>Mytilus</taxon>
    </lineage>
</organism>
<dbReference type="SUPFAM" id="SSF90123">
    <property type="entry name" value="ABC transporter transmembrane region"/>
    <property type="match status" value="2"/>
</dbReference>
<dbReference type="InterPro" id="IPR017871">
    <property type="entry name" value="ABC_transporter-like_CS"/>
</dbReference>
<dbReference type="GO" id="GO:0012505">
    <property type="term" value="C:endomembrane system"/>
    <property type="evidence" value="ECO:0007669"/>
    <property type="project" value="UniProtKB-SubCell"/>
</dbReference>
<keyword evidence="7" id="KW-0067">ATP-binding</keyword>
<dbReference type="SUPFAM" id="SSF52540">
    <property type="entry name" value="P-loop containing nucleoside triphosphate hydrolases"/>
    <property type="match status" value="2"/>
</dbReference>
<dbReference type="FunFam" id="3.40.50.300:FF:000997">
    <property type="entry name" value="Multidrug resistance-associated protein 1"/>
    <property type="match status" value="1"/>
</dbReference>
<evidence type="ECO:0000256" key="2">
    <source>
        <dbReference type="ARBA" id="ARBA00009726"/>
    </source>
</evidence>
<feature type="domain" description="ABC transmembrane type-1" evidence="14">
    <location>
        <begin position="139"/>
        <end position="379"/>
    </location>
</feature>
<feature type="domain" description="ABC transporter" evidence="13">
    <location>
        <begin position="1039"/>
        <end position="1273"/>
    </location>
</feature>
<dbReference type="GO" id="GO:0005524">
    <property type="term" value="F:ATP binding"/>
    <property type="evidence" value="ECO:0007669"/>
    <property type="project" value="UniProtKB-KW"/>
</dbReference>
<dbReference type="CDD" id="cd03244">
    <property type="entry name" value="ABCC_MRP_domain2"/>
    <property type="match status" value="1"/>
</dbReference>
<evidence type="ECO:0000256" key="3">
    <source>
        <dbReference type="ARBA" id="ARBA00022448"/>
    </source>
</evidence>
<keyword evidence="5" id="KW-0677">Repeat</keyword>
<dbReference type="Gene3D" id="3.40.50.300">
    <property type="entry name" value="P-loop containing nucleotide triphosphate hydrolases"/>
    <property type="match status" value="2"/>
</dbReference>
<evidence type="ECO:0000256" key="10">
    <source>
        <dbReference type="ARBA" id="ARBA00023180"/>
    </source>
</evidence>
<dbReference type="Pfam" id="PF00005">
    <property type="entry name" value="ABC_tran"/>
    <property type="match status" value="2"/>
</dbReference>
<comment type="similarity">
    <text evidence="2">Belongs to the ABC transporter superfamily. ABCC family. Conjugate transporter (TC 3.A.1.208) subfamily.</text>
</comment>
<feature type="compositionally biased region" description="Polar residues" evidence="11">
    <location>
        <begin position="593"/>
        <end position="602"/>
    </location>
</feature>
<feature type="compositionally biased region" description="Basic and acidic residues" evidence="11">
    <location>
        <begin position="603"/>
        <end position="612"/>
    </location>
</feature>
<dbReference type="GO" id="GO:0016020">
    <property type="term" value="C:membrane"/>
    <property type="evidence" value="ECO:0007669"/>
    <property type="project" value="InterPro"/>
</dbReference>
<feature type="transmembrane region" description="Helical" evidence="12">
    <location>
        <begin position="671"/>
        <end position="690"/>
    </location>
</feature>
<dbReference type="GO" id="GO:0140359">
    <property type="term" value="F:ABC-type transporter activity"/>
    <property type="evidence" value="ECO:0007669"/>
    <property type="project" value="InterPro"/>
</dbReference>
<dbReference type="CDD" id="cd18599">
    <property type="entry name" value="ABC_6TM_MRP5_8_9_D2"/>
    <property type="match status" value="1"/>
</dbReference>
<dbReference type="PROSITE" id="PS50893">
    <property type="entry name" value="ABC_TRANSPORTER_2"/>
    <property type="match status" value="2"/>
</dbReference>
<dbReference type="InterPro" id="IPR027417">
    <property type="entry name" value="P-loop_NTPase"/>
</dbReference>
<dbReference type="GO" id="GO:0016887">
    <property type="term" value="F:ATP hydrolysis activity"/>
    <property type="evidence" value="ECO:0007669"/>
    <property type="project" value="InterPro"/>
</dbReference>
<keyword evidence="4 12" id="KW-0812">Transmembrane</keyword>
<keyword evidence="10" id="KW-0325">Glycoprotein</keyword>
<feature type="transmembrane region" description="Helical" evidence="12">
    <location>
        <begin position="156"/>
        <end position="183"/>
    </location>
</feature>
<dbReference type="FunFam" id="1.20.1560.10:FF:000015">
    <property type="entry name" value="multidrug resistance-associated protein 5 isoform X1"/>
    <property type="match status" value="1"/>
</dbReference>
<dbReference type="Gene3D" id="1.20.1560.10">
    <property type="entry name" value="ABC transporter type 1, transmembrane domain"/>
    <property type="match status" value="2"/>
</dbReference>
<keyword evidence="3" id="KW-0813">Transport</keyword>
<evidence type="ECO:0000256" key="7">
    <source>
        <dbReference type="ARBA" id="ARBA00022840"/>
    </source>
</evidence>
<evidence type="ECO:0000256" key="6">
    <source>
        <dbReference type="ARBA" id="ARBA00022741"/>
    </source>
</evidence>
<comment type="subcellular location">
    <subcellularLocation>
        <location evidence="1">Endomembrane system</location>
        <topology evidence="1">Multi-pass membrane protein</topology>
    </subcellularLocation>
</comment>
<accession>A0A8S3U3S8</accession>
<evidence type="ECO:0000259" key="14">
    <source>
        <dbReference type="PROSITE" id="PS50929"/>
    </source>
</evidence>
<dbReference type="PROSITE" id="PS00211">
    <property type="entry name" value="ABC_TRANSPORTER_1"/>
    <property type="match status" value="2"/>
</dbReference>
<evidence type="ECO:0000256" key="12">
    <source>
        <dbReference type="SAM" id="Phobius"/>
    </source>
</evidence>
<dbReference type="PANTHER" id="PTHR24223:SF447">
    <property type="entry name" value="MULTIDRUG RESISTANCE-ASSOCIATED PROTEIN 5"/>
    <property type="match status" value="1"/>
</dbReference>
<dbReference type="InterPro" id="IPR003593">
    <property type="entry name" value="AAA+_ATPase"/>
</dbReference>
<evidence type="ECO:0000256" key="11">
    <source>
        <dbReference type="SAM" id="MobiDB-lite"/>
    </source>
</evidence>
<dbReference type="InterPro" id="IPR003439">
    <property type="entry name" value="ABC_transporter-like_ATP-bd"/>
</dbReference>
<dbReference type="SMART" id="SM00382">
    <property type="entry name" value="AAA"/>
    <property type="match status" value="2"/>
</dbReference>
<feature type="transmembrane region" description="Helical" evidence="12">
    <location>
        <begin position="353"/>
        <end position="373"/>
    </location>
</feature>
<dbReference type="FunFam" id="3.40.50.300:FF:000074">
    <property type="entry name" value="Multidrug resistance-associated protein 5 isoform 1"/>
    <property type="match status" value="1"/>
</dbReference>
<dbReference type="InterPro" id="IPR011527">
    <property type="entry name" value="ABC1_TM_dom"/>
</dbReference>
<feature type="transmembrane region" description="Helical" evidence="12">
    <location>
        <begin position="761"/>
        <end position="782"/>
    </location>
</feature>
<comment type="caution">
    <text evidence="15">The sequence shown here is derived from an EMBL/GenBank/DDBJ whole genome shotgun (WGS) entry which is preliminary data.</text>
</comment>
<evidence type="ECO:0000256" key="8">
    <source>
        <dbReference type="ARBA" id="ARBA00022989"/>
    </source>
</evidence>
<dbReference type="OrthoDB" id="6500128at2759"/>
<keyword evidence="8 12" id="KW-1133">Transmembrane helix</keyword>
<dbReference type="EMBL" id="CAJPWZ010002417">
    <property type="protein sequence ID" value="CAG2238211.1"/>
    <property type="molecule type" value="Genomic_DNA"/>
</dbReference>
<evidence type="ECO:0000256" key="1">
    <source>
        <dbReference type="ARBA" id="ARBA00004127"/>
    </source>
</evidence>
<evidence type="ECO:0000256" key="9">
    <source>
        <dbReference type="ARBA" id="ARBA00023136"/>
    </source>
</evidence>
<feature type="domain" description="ABC transmembrane type-1" evidence="14">
    <location>
        <begin position="682"/>
        <end position="1003"/>
    </location>
</feature>
<name>A0A8S3U3S8_MYTED</name>
<dbReference type="Proteomes" id="UP000683360">
    <property type="component" value="Unassembled WGS sequence"/>
</dbReference>
<evidence type="ECO:0000256" key="4">
    <source>
        <dbReference type="ARBA" id="ARBA00022692"/>
    </source>
</evidence>
<feature type="transmembrane region" description="Helical" evidence="12">
    <location>
        <begin position="311"/>
        <end position="333"/>
    </location>
</feature>
<dbReference type="InterPro" id="IPR036640">
    <property type="entry name" value="ABC1_TM_sf"/>
</dbReference>
<feature type="transmembrane region" description="Helical" evidence="12">
    <location>
        <begin position="228"/>
        <end position="247"/>
    </location>
</feature>
<evidence type="ECO:0000256" key="5">
    <source>
        <dbReference type="ARBA" id="ARBA00022737"/>
    </source>
</evidence>
<dbReference type="PROSITE" id="PS50929">
    <property type="entry name" value="ABC_TM1F"/>
    <property type="match status" value="2"/>
</dbReference>
<feature type="compositionally biased region" description="Low complexity" evidence="11">
    <location>
        <begin position="628"/>
        <end position="644"/>
    </location>
</feature>
<dbReference type="InterPro" id="IPR050173">
    <property type="entry name" value="ABC_transporter_C-like"/>
</dbReference>
<protein>
    <submittedName>
        <fullName evidence="15">ABCC5</fullName>
    </submittedName>
</protein>
<evidence type="ECO:0000313" key="15">
    <source>
        <dbReference type="EMBL" id="CAG2238211.1"/>
    </source>
</evidence>
<sequence length="1282" mass="142596">MSDIKKKKSVPELRKFSIFTGLDESAKDKEAHAYDNPALYNGETWNEAELRDGKIPINKAGLLSYMFMTWMTPLVMKMFKHRDEDLKEEDIWECSDYEASKINTDSHIEKSGFQHSNTIKSWKRGVPVTETSPGSTNSGFIINELIAYLESVDDNILYGIGLVVTMMAANVVRAGTFCVIIMFGAQTGIRFRAGFLGLAYRKLLRLQKIKGKRLAEVINIFGGDAIRVYVNCVTFVYILALPIYMIIGAGYTYYLLGPWCFIAMGIFVLCYILQVRKMTEVLNSMKLLKMYAWEEPFEHTISEIRKQEKKYLLYAAIMNSISAAVIPVTPTLASVATISTFRAFGNEISASTAFAVVGTLNFLRIIVALIPYATRILGEVRVSFTRLKGKLIGICGPVGSGKSSLMAAILSRMPFISGHVAVNGSIAYAAQQAWIFNDTVRENILFGKSYDPERYQNVIYACGLEPDFAILDDGDETEIGDRGTNLSGGQKQRVSLARAVYSNSDIYLLDDPLSAVDVHVGRHLFHTCIKKTLAGKTVILATHQLQYLKHCDEIVAFEDGGIVERGHHDELLLQNGYYKDMMDKFHYHTNTSMEKQLPIPSQSKKEDADNSKKSTNGVQSEKKSLPKNSSANSVTTNSSANNVTPQKEKGKLTEREEMVVGKVKFGTYKSYINAAGGFMVCLLVMLSYTLTMGSVVFSDWWLGIWINTLNTATINNETNSLKFADSTPSNLTGADLYYTTIPSNNTMNPLPSEESSSGIDFYLLVYASSLGGIVLLTILRGFAGATTTIRASVRLHNIVLKKVMRAPMKFFDSNPSGRILNRFSKDMDEADVFLPQLIDSLMQLLNTIALSLLTTAIVLPWILIAMVPVAILFAILKNISNTSVRQLKRVENVTRSPLLAHVNTTAQGLFTIVPFKQQKQFIESSTKLIDVTSTATFLFESSMRWVGVRLDLSSSMITVATALALVITKGSVAPALAGLSLTMCIKVVGIMQFMVRVMNEVEARFTSIERLHHYEKNLEIEPQTFNTTPSDNWPNEGRIIFSKVEMKYRDNMQPVLRNISFDLHPQMKIGIVGRTGAGKSSLAAALFRLVQLSEGHIYIDGVDVSQIALKVLRSRLSTIPQDPVLFAGTLRYNLDPFGKHPDSELWSSLENVHLKEKVQQFDQDLDYQIEENGENFSVGERQLICLARAILRKNKILLLDEATASIDTQTDSLIQTTIKEGFSDCTVVTIAHRLNTILHSDLIMIMDNGEVIESGTPQDLLTDPHSFFNAMIAAQTVKTPSP</sequence>
<feature type="transmembrane region" description="Helical" evidence="12">
    <location>
        <begin position="858"/>
        <end position="879"/>
    </location>
</feature>
<keyword evidence="16" id="KW-1185">Reference proteome</keyword>
<dbReference type="Pfam" id="PF00664">
    <property type="entry name" value="ABC_membrane"/>
    <property type="match status" value="2"/>
</dbReference>
<keyword evidence="9 12" id="KW-0472">Membrane</keyword>
<feature type="transmembrane region" description="Helical" evidence="12">
    <location>
        <begin position="253"/>
        <end position="273"/>
    </location>
</feature>
<reference evidence="15" key="1">
    <citation type="submission" date="2021-03" db="EMBL/GenBank/DDBJ databases">
        <authorList>
            <person name="Bekaert M."/>
        </authorList>
    </citation>
    <scope>NUCLEOTIDE SEQUENCE</scope>
</reference>
<keyword evidence="6" id="KW-0547">Nucleotide-binding</keyword>
<feature type="domain" description="ABC transporter" evidence="13">
    <location>
        <begin position="360"/>
        <end position="584"/>
    </location>
</feature>
<feature type="region of interest" description="Disordered" evidence="11">
    <location>
        <begin position="593"/>
        <end position="653"/>
    </location>
</feature>
<proteinExistence type="inferred from homology"/>
<evidence type="ECO:0000259" key="13">
    <source>
        <dbReference type="PROSITE" id="PS50893"/>
    </source>
</evidence>
<dbReference type="CDD" id="cd03250">
    <property type="entry name" value="ABCC_MRP_domain1"/>
    <property type="match status" value="1"/>
</dbReference>
<dbReference type="PANTHER" id="PTHR24223">
    <property type="entry name" value="ATP-BINDING CASSETTE SUB-FAMILY C"/>
    <property type="match status" value="1"/>
</dbReference>
<gene>
    <name evidence="15" type="ORF">MEDL_50561</name>
</gene>
<evidence type="ECO:0000313" key="16">
    <source>
        <dbReference type="Proteomes" id="UP000683360"/>
    </source>
</evidence>